<gene>
    <name evidence="8" type="ORF">AVDCRST_MAG59-1834</name>
</gene>
<sequence>MRPFSPVVEALPRSGIREVMEFAAGREGVIHLEVGEPSFATPDHIVDAALAAARAGHTRYTPNAGIPELRRAVAARTAARWGEPVAPEEVLVAVGAVNAIFATLVALVREGDEVLIPDPGWPNYASQVPLAGAVAVPYPLRPENGYLPDPADLDRVTGPRTRVVVLNNPSNPTGAVWPDETVAAVAAWARRRDLWVIADEIYEDLVFDGTMTPFAPFARERTVAVGGCSKSYAMTGWRIGWAVAPAALVALAAKTQEALVSCPSEVSQRAALAAVTGPQACVEEMRRAYARRRDLVVEALAPAGLLPTVPRGAFYALADLRATGMPSTEAAKALIDEELVATSPGAAFGDVAEGMVRLSLASADEALLTGCERIVRFAARRLGVADRE</sequence>
<dbReference type="InterPro" id="IPR015421">
    <property type="entry name" value="PyrdxlP-dep_Trfase_major"/>
</dbReference>
<dbReference type="FunFam" id="3.40.640.10:FF:000033">
    <property type="entry name" value="Aspartate aminotransferase"/>
    <property type="match status" value="1"/>
</dbReference>
<keyword evidence="4 6" id="KW-0808">Transferase</keyword>
<comment type="cofactor">
    <cofactor evidence="1 6">
        <name>pyridoxal 5'-phosphate</name>
        <dbReference type="ChEBI" id="CHEBI:597326"/>
    </cofactor>
</comment>
<dbReference type="AlphaFoldDB" id="A0A6J4UN66"/>
<dbReference type="InterPro" id="IPR004839">
    <property type="entry name" value="Aminotransferase_I/II_large"/>
</dbReference>
<evidence type="ECO:0000256" key="5">
    <source>
        <dbReference type="ARBA" id="ARBA00022898"/>
    </source>
</evidence>
<keyword evidence="3 6" id="KW-0032">Aminotransferase</keyword>
<dbReference type="InterPro" id="IPR015422">
    <property type="entry name" value="PyrdxlP-dep_Trfase_small"/>
</dbReference>
<dbReference type="EC" id="2.6.1.-" evidence="6"/>
<dbReference type="InterPro" id="IPR050596">
    <property type="entry name" value="AspAT/PAT-like"/>
</dbReference>
<protein>
    <recommendedName>
        <fullName evidence="6">Aminotransferase</fullName>
        <ecNumber evidence="6">2.6.1.-</ecNumber>
    </recommendedName>
</protein>
<dbReference type="GO" id="GO:0008483">
    <property type="term" value="F:transaminase activity"/>
    <property type="evidence" value="ECO:0007669"/>
    <property type="project" value="UniProtKB-KW"/>
</dbReference>
<evidence type="ECO:0000259" key="7">
    <source>
        <dbReference type="Pfam" id="PF00155"/>
    </source>
</evidence>
<organism evidence="8">
    <name type="scientific">uncultured Thermomicrobiales bacterium</name>
    <dbReference type="NCBI Taxonomy" id="1645740"/>
    <lineage>
        <taxon>Bacteria</taxon>
        <taxon>Pseudomonadati</taxon>
        <taxon>Thermomicrobiota</taxon>
        <taxon>Thermomicrobia</taxon>
        <taxon>Thermomicrobiales</taxon>
        <taxon>environmental samples</taxon>
    </lineage>
</organism>
<dbReference type="EMBL" id="CADCWF010000114">
    <property type="protein sequence ID" value="CAA9551864.1"/>
    <property type="molecule type" value="Genomic_DNA"/>
</dbReference>
<dbReference type="GO" id="GO:0006520">
    <property type="term" value="P:amino acid metabolic process"/>
    <property type="evidence" value="ECO:0007669"/>
    <property type="project" value="InterPro"/>
</dbReference>
<evidence type="ECO:0000256" key="2">
    <source>
        <dbReference type="ARBA" id="ARBA00007441"/>
    </source>
</evidence>
<reference evidence="8" key="1">
    <citation type="submission" date="2020-02" db="EMBL/GenBank/DDBJ databases">
        <authorList>
            <person name="Meier V. D."/>
        </authorList>
    </citation>
    <scope>NUCLEOTIDE SEQUENCE</scope>
    <source>
        <strain evidence="8">AVDCRST_MAG59</strain>
    </source>
</reference>
<comment type="similarity">
    <text evidence="2 6">Belongs to the class-I pyridoxal-phosphate-dependent aminotransferase family.</text>
</comment>
<dbReference type="Pfam" id="PF00155">
    <property type="entry name" value="Aminotran_1_2"/>
    <property type="match status" value="1"/>
</dbReference>
<keyword evidence="5" id="KW-0663">Pyridoxal phosphate</keyword>
<dbReference type="GO" id="GO:0030170">
    <property type="term" value="F:pyridoxal phosphate binding"/>
    <property type="evidence" value="ECO:0007669"/>
    <property type="project" value="InterPro"/>
</dbReference>
<evidence type="ECO:0000313" key="8">
    <source>
        <dbReference type="EMBL" id="CAA9551864.1"/>
    </source>
</evidence>
<dbReference type="PROSITE" id="PS00105">
    <property type="entry name" value="AA_TRANSFER_CLASS_1"/>
    <property type="match status" value="1"/>
</dbReference>
<evidence type="ECO:0000256" key="6">
    <source>
        <dbReference type="RuleBase" id="RU000481"/>
    </source>
</evidence>
<name>A0A6J4UN66_9BACT</name>
<dbReference type="InterPro" id="IPR004838">
    <property type="entry name" value="NHTrfase_class1_PyrdxlP-BS"/>
</dbReference>
<dbReference type="InterPro" id="IPR015424">
    <property type="entry name" value="PyrdxlP-dep_Trfase"/>
</dbReference>
<accession>A0A6J4UN66</accession>
<proteinExistence type="inferred from homology"/>
<feature type="domain" description="Aminotransferase class I/classII large" evidence="7">
    <location>
        <begin position="28"/>
        <end position="371"/>
    </location>
</feature>
<dbReference type="PANTHER" id="PTHR46383">
    <property type="entry name" value="ASPARTATE AMINOTRANSFERASE"/>
    <property type="match status" value="1"/>
</dbReference>
<evidence type="ECO:0000256" key="1">
    <source>
        <dbReference type="ARBA" id="ARBA00001933"/>
    </source>
</evidence>
<dbReference type="Gene3D" id="3.90.1150.10">
    <property type="entry name" value="Aspartate Aminotransferase, domain 1"/>
    <property type="match status" value="1"/>
</dbReference>
<dbReference type="Gene3D" id="3.40.640.10">
    <property type="entry name" value="Type I PLP-dependent aspartate aminotransferase-like (Major domain)"/>
    <property type="match status" value="1"/>
</dbReference>
<evidence type="ECO:0000256" key="3">
    <source>
        <dbReference type="ARBA" id="ARBA00022576"/>
    </source>
</evidence>
<evidence type="ECO:0000256" key="4">
    <source>
        <dbReference type="ARBA" id="ARBA00022679"/>
    </source>
</evidence>
<dbReference type="SUPFAM" id="SSF53383">
    <property type="entry name" value="PLP-dependent transferases"/>
    <property type="match status" value="1"/>
</dbReference>
<dbReference type="CDD" id="cd00609">
    <property type="entry name" value="AAT_like"/>
    <property type="match status" value="1"/>
</dbReference>